<accession>A0A8S2NEI0</accession>
<dbReference type="AlphaFoldDB" id="A0A8S2NEI0"/>
<dbReference type="PANTHER" id="PTHR10900">
    <property type="entry name" value="PERIOSTIN-RELATED"/>
    <property type="match status" value="1"/>
</dbReference>
<reference evidence="4" key="1">
    <citation type="submission" date="2021-02" db="EMBL/GenBank/DDBJ databases">
        <authorList>
            <person name="Nowell W R."/>
        </authorList>
    </citation>
    <scope>NUCLEOTIDE SEQUENCE</scope>
</reference>
<dbReference type="PROSITE" id="PS50213">
    <property type="entry name" value="FAS1"/>
    <property type="match status" value="2"/>
</dbReference>
<feature type="region of interest" description="Disordered" evidence="1">
    <location>
        <begin position="593"/>
        <end position="616"/>
    </location>
</feature>
<comment type="caution">
    <text evidence="4">The sequence shown here is derived from an EMBL/GenBank/DDBJ whole genome shotgun (WGS) entry which is preliminary data.</text>
</comment>
<dbReference type="PANTHER" id="PTHR10900:SF77">
    <property type="entry name" value="FI19380P1"/>
    <property type="match status" value="1"/>
</dbReference>
<dbReference type="SUPFAM" id="SSF82153">
    <property type="entry name" value="FAS1 domain"/>
    <property type="match status" value="2"/>
</dbReference>
<keyword evidence="2" id="KW-1133">Transmembrane helix</keyword>
<evidence type="ECO:0000259" key="3">
    <source>
        <dbReference type="PROSITE" id="PS50213"/>
    </source>
</evidence>
<sequence length="862" mass="95930">MTPLDPYLVNLNNYNPSQPTQNYVVAQGSASSSNPNLFPKNLTNYYANVFNPNVNTQFLQNINPPTNNNPNPNVPQQPGFGLQGGFAGIGIPRPTINNAFILQSRLMSRGIINVVDNILWPPERRDQVQYKTAFDALEDAQFSRLRQLAQRSDYFRAELRSMNHQTFFLPNDQAFASLGANAEYLLEQSLKNNTNDANEFIKSHIIPIVLYPSVMDASKQLSTLNLGKWVTFRKLVQSDQSFEIDVVSNRQVARILTSRPEDIKIYGNGLVYPIPIFLSGVTRSAADELARSYQYFMALIQQSGDTELVNLLQGNTAGLGNTGPTIFNPDNTIKITVLIPQRIAVQQLGNSDELSKNLRRHILRLPVYTDQLSSTSNAFVQTGPMIPQFQRSPSNADKKLPRRHRRRRRQVNMPSNMNYQQQQNVPSQPRPPTQQQAFPVQQQNLPGILLYSTLISITFFKVVTLIGRPENSLPFTASVLNNEANIPIKNGVMHVIRGILSGTVIPLDTVLSTMQGASSFTQLLQQTGVLNQLKESGRPYTLFIPTNAALQSIGVTTNINKIRQFVLRHVCADVIMDPMANILRRAGGYYSRGQMPRTQLQQQQKPAQRRNRRKRQDWADAWRNGTMTVGGQPVKAPDLGAAYFQPQEQVYGGYPAAPSPYGFYNQLYNPAYVMGSYASPNSQYYPYSNGSYPSIEGFNYQNLGVPPSVPMSDASWNQTFGAFYNPQLNVVPMTGGGGDPSYYTGTGGFYSGSTYAAGPQSCMAMTGERITVQPLAGAQTVGINEAVDYQNFMVTCCGDQSVNAIVQSFNVYPPSFAVYIIGRSLLSYGQTINTMFSHTTSIFPCQLFVFALLTLLIFMKYV</sequence>
<gene>
    <name evidence="4" type="ORF">GIL414_LOCUS11603</name>
</gene>
<dbReference type="Pfam" id="PF02469">
    <property type="entry name" value="Fasciclin"/>
    <property type="match status" value="2"/>
</dbReference>
<evidence type="ECO:0000313" key="4">
    <source>
        <dbReference type="EMBL" id="CAF3998268.1"/>
    </source>
</evidence>
<protein>
    <recommendedName>
        <fullName evidence="3">FAS1 domain-containing protein</fullName>
    </recommendedName>
</protein>
<evidence type="ECO:0000256" key="2">
    <source>
        <dbReference type="SAM" id="Phobius"/>
    </source>
</evidence>
<proteinExistence type="predicted"/>
<feature type="compositionally biased region" description="Low complexity" evidence="1">
    <location>
        <begin position="593"/>
        <end position="606"/>
    </location>
</feature>
<dbReference type="EMBL" id="CAJOBJ010004370">
    <property type="protein sequence ID" value="CAF3998268.1"/>
    <property type="molecule type" value="Genomic_DNA"/>
</dbReference>
<feature type="region of interest" description="Disordered" evidence="1">
    <location>
        <begin position="385"/>
        <end position="436"/>
    </location>
</feature>
<feature type="compositionally biased region" description="Basic residues" evidence="1">
    <location>
        <begin position="400"/>
        <end position="410"/>
    </location>
</feature>
<dbReference type="Proteomes" id="UP000681720">
    <property type="component" value="Unassembled WGS sequence"/>
</dbReference>
<organism evidence="4 5">
    <name type="scientific">Rotaria magnacalcarata</name>
    <dbReference type="NCBI Taxonomy" id="392030"/>
    <lineage>
        <taxon>Eukaryota</taxon>
        <taxon>Metazoa</taxon>
        <taxon>Spiralia</taxon>
        <taxon>Gnathifera</taxon>
        <taxon>Rotifera</taxon>
        <taxon>Eurotatoria</taxon>
        <taxon>Bdelloidea</taxon>
        <taxon>Philodinida</taxon>
        <taxon>Philodinidae</taxon>
        <taxon>Rotaria</taxon>
    </lineage>
</organism>
<feature type="compositionally biased region" description="Polar residues" evidence="1">
    <location>
        <begin position="412"/>
        <end position="427"/>
    </location>
</feature>
<dbReference type="Gene3D" id="2.30.180.10">
    <property type="entry name" value="FAS1 domain"/>
    <property type="match status" value="2"/>
</dbReference>
<keyword evidence="2" id="KW-0812">Transmembrane</keyword>
<dbReference type="InterPro" id="IPR036378">
    <property type="entry name" value="FAS1_dom_sf"/>
</dbReference>
<dbReference type="InterPro" id="IPR000782">
    <property type="entry name" value="FAS1_domain"/>
</dbReference>
<evidence type="ECO:0000256" key="1">
    <source>
        <dbReference type="SAM" id="MobiDB-lite"/>
    </source>
</evidence>
<feature type="domain" description="FAS1" evidence="3">
    <location>
        <begin position="504"/>
        <end position="570"/>
    </location>
</feature>
<keyword evidence="2" id="KW-0472">Membrane</keyword>
<evidence type="ECO:0000313" key="5">
    <source>
        <dbReference type="Proteomes" id="UP000681720"/>
    </source>
</evidence>
<feature type="domain" description="FAS1" evidence="3">
    <location>
        <begin position="129"/>
        <end position="278"/>
    </location>
</feature>
<feature type="transmembrane region" description="Helical" evidence="2">
    <location>
        <begin position="841"/>
        <end position="859"/>
    </location>
</feature>
<dbReference type="InterPro" id="IPR050904">
    <property type="entry name" value="Adhesion/Biosynth-related"/>
</dbReference>
<name>A0A8S2NEI0_9BILA</name>